<protein>
    <submittedName>
        <fullName evidence="2">Transcriptional regulator</fullName>
    </submittedName>
</protein>
<sequence>MTVPQPAGDGPAVGLVAKAEQDAQRLHPDQLVVGFLLGRRVGAGHADHPDAADVVHRGAVRFEEILSGLGQAVDRLDDQAGFLGELAHQSLLFGLVAVQGAAGQVVIDAAFAAIHADAGQTAIALSDAENSRAVDIVEAGARRAELKLHFTELKPAGTPDGSPKRSEIKGETGAHAVVGGIQLDRRAQTAGHGRDDLGAQARALGRAVAQTGAVILDRQEGPTAVFGLLQKDADLAGGAGFIGVFHGVGDQFGHDHPQGHRLIGGHLKRFSAQGQARAVAIGTDRLAQLLDQAGQIFVHLNPFDVRRGVEAAMDMGDGFDADLGLSQGGARALVGQLAQLQGDEAGHQLQGVADAMVHLAQQGLGAVARLTDLFMRALVLALQPATQQGVLDGRAQQGGEVLGHVLDDIVGRAGPQGGHGDAPVLRARHIDHRRRFRQRQDVGQNVQTLATRHIVIQGADIEGVGLQRLIACIGVGRADHLIAVALQLLLNQARQAAIIVDVQKPYGGPSLIHASDLGGLHDGEEKAQLPDRACEGFIVDGLGDVDVAAQVVAALDLDLVVGGGQHDHGRAAQTLVRLDPIQDVRARHVRQVQVQQDQQGPGAANLVAEQIVERRIAMVEMDDVIGDIRPPDVLLNELGVAVVKSRAFSQFGLNLDRAAHAANDVAHERQAQPLAGRVLFARAPEQFENTLVIARRDAPAVVSHRIGDPAVRLLPAADLNMDRSARLLILDGVVDQIAEDLLDRQTVVLHRRQVADRDLAARFGDLVTDGVGDGADHGRHLERLGLQGAAPLARQAQDGVDQPVHLGRRGADEAHGLGRVLAHRTQRLGVHKLRVGRLQRGQLLLQGLADLLQLGGVAHDIDQRRAQ</sequence>
<dbReference type="Proteomes" id="UP000038045">
    <property type="component" value="Unplaced"/>
</dbReference>
<proteinExistence type="predicted"/>
<dbReference type="WBParaSite" id="PTRK_0001457400.1">
    <property type="protein sequence ID" value="PTRK_0001457400.1"/>
    <property type="gene ID" value="PTRK_0001457400"/>
</dbReference>
<evidence type="ECO:0000313" key="2">
    <source>
        <dbReference type="WBParaSite" id="PTRK_0001457400.1"/>
    </source>
</evidence>
<evidence type="ECO:0000313" key="1">
    <source>
        <dbReference type="Proteomes" id="UP000038045"/>
    </source>
</evidence>
<accession>A0A0N4ZZV3</accession>
<organism evidence="1 2">
    <name type="scientific">Parastrongyloides trichosuri</name>
    <name type="common">Possum-specific nematode worm</name>
    <dbReference type="NCBI Taxonomy" id="131310"/>
    <lineage>
        <taxon>Eukaryota</taxon>
        <taxon>Metazoa</taxon>
        <taxon>Ecdysozoa</taxon>
        <taxon>Nematoda</taxon>
        <taxon>Chromadorea</taxon>
        <taxon>Rhabditida</taxon>
        <taxon>Tylenchina</taxon>
        <taxon>Panagrolaimomorpha</taxon>
        <taxon>Strongyloidoidea</taxon>
        <taxon>Strongyloididae</taxon>
        <taxon>Parastrongyloides</taxon>
    </lineage>
</organism>
<name>A0A0N4ZZV3_PARTI</name>
<keyword evidence="1" id="KW-1185">Reference proteome</keyword>
<dbReference type="AlphaFoldDB" id="A0A0N4ZZV3"/>
<reference evidence="2" key="1">
    <citation type="submission" date="2017-02" db="UniProtKB">
        <authorList>
            <consortium name="WormBaseParasite"/>
        </authorList>
    </citation>
    <scope>IDENTIFICATION</scope>
</reference>